<dbReference type="Gene3D" id="3.40.50.1820">
    <property type="entry name" value="alpha/beta hydrolase"/>
    <property type="match status" value="1"/>
</dbReference>
<evidence type="ECO:0000313" key="3">
    <source>
        <dbReference type="Proteomes" id="UP000005289"/>
    </source>
</evidence>
<accession>W0DM95</accession>
<dbReference type="AlphaFoldDB" id="W0DM95"/>
<dbReference type="GO" id="GO:0016788">
    <property type="term" value="F:hydrolase activity, acting on ester bonds"/>
    <property type="evidence" value="ECO:0007669"/>
    <property type="project" value="InterPro"/>
</dbReference>
<gene>
    <name evidence="2" type="ORF">THITH_16235</name>
</gene>
<feature type="domain" description="GPI inositol-deacylase PGAP1-like alpha/beta" evidence="1">
    <location>
        <begin position="110"/>
        <end position="154"/>
    </location>
</feature>
<evidence type="ECO:0000259" key="1">
    <source>
        <dbReference type="Pfam" id="PF07819"/>
    </source>
</evidence>
<dbReference type="RefSeq" id="WP_006746844.1">
    <property type="nucleotide sequence ID" value="NZ_CP007029.1"/>
</dbReference>
<sequence>MKITTTRRLVGTALLLLLLWSPALPASVMVLVHGYLGDGESFHRAGVIDALQTAGWQYAGDWRPSANGRPELVRKDTAAPNTVYTVTLPATAPLVVQADWLSAMRREIAQRHPGEPVTLVGHSAGGVVARLSLVRSGEGAVEHLITIASPHLGTGRAIQALEATQGGGLLGPFRQILTRQAVGGSNYDALRHSRAVLVDLTPPAQGNLLGWLNAQEHPDITYDAVVRNTGFRMGGDLLVPAYSQDLNQIPALRGRATVTTSPLEHGLEPQDARLILERIAARTGPSA</sequence>
<dbReference type="Pfam" id="PF07819">
    <property type="entry name" value="PGAP1"/>
    <property type="match status" value="1"/>
</dbReference>
<organism evidence="2 3">
    <name type="scientific">Thioalkalivibrio paradoxus ARh 1</name>
    <dbReference type="NCBI Taxonomy" id="713585"/>
    <lineage>
        <taxon>Bacteria</taxon>
        <taxon>Pseudomonadati</taxon>
        <taxon>Pseudomonadota</taxon>
        <taxon>Gammaproteobacteria</taxon>
        <taxon>Chromatiales</taxon>
        <taxon>Ectothiorhodospiraceae</taxon>
        <taxon>Thioalkalivibrio</taxon>
    </lineage>
</organism>
<dbReference type="KEGG" id="tti:THITH_16235"/>
<reference evidence="2 3" key="1">
    <citation type="submission" date="2013-12" db="EMBL/GenBank/DDBJ databases">
        <authorList>
            <consortium name="DOE Joint Genome Institute"/>
            <person name="Muyzer G."/>
            <person name="Huntemann M."/>
            <person name="Han J."/>
            <person name="Chen A."/>
            <person name="Kyrpides N."/>
            <person name="Mavromatis K."/>
            <person name="Markowitz V."/>
            <person name="Palaniappan K."/>
            <person name="Ivanova N."/>
            <person name="Schaumberg A."/>
            <person name="Pati A."/>
            <person name="Liolios K."/>
            <person name="Nordberg H.P."/>
            <person name="Cantor M.N."/>
            <person name="Hua S.X."/>
            <person name="Woyke T."/>
        </authorList>
    </citation>
    <scope>NUCLEOTIDE SEQUENCE [LARGE SCALE GENOMIC DNA]</scope>
    <source>
        <strain evidence="2 3">ARh 1</strain>
    </source>
</reference>
<dbReference type="HOGENOM" id="CLU_1018039_0_0_6"/>
<proteinExistence type="predicted"/>
<dbReference type="EMBL" id="CP007029">
    <property type="protein sequence ID" value="AHE99581.1"/>
    <property type="molecule type" value="Genomic_DNA"/>
</dbReference>
<evidence type="ECO:0000313" key="2">
    <source>
        <dbReference type="EMBL" id="AHE99581.1"/>
    </source>
</evidence>
<dbReference type="OrthoDB" id="5760641at2"/>
<dbReference type="SUPFAM" id="SSF53474">
    <property type="entry name" value="alpha/beta-Hydrolases"/>
    <property type="match status" value="1"/>
</dbReference>
<name>W0DM95_9GAMM</name>
<protein>
    <submittedName>
        <fullName evidence="2">Oxygen sensor protein</fullName>
    </submittedName>
</protein>
<dbReference type="Proteomes" id="UP000005289">
    <property type="component" value="Chromosome"/>
</dbReference>
<keyword evidence="3" id="KW-1185">Reference proteome</keyword>
<dbReference type="InterPro" id="IPR029058">
    <property type="entry name" value="AB_hydrolase_fold"/>
</dbReference>
<dbReference type="STRING" id="713585.THITH_16235"/>
<dbReference type="InterPro" id="IPR012908">
    <property type="entry name" value="PGAP1-ab_dom-like"/>
</dbReference>